<feature type="region of interest" description="Disordered" evidence="10">
    <location>
        <begin position="42"/>
        <end position="79"/>
    </location>
</feature>
<feature type="transmembrane region" description="Helical" evidence="9">
    <location>
        <begin position="6"/>
        <end position="24"/>
    </location>
</feature>
<keyword evidence="12" id="KW-1185">Reference proteome</keyword>
<evidence type="ECO:0000256" key="2">
    <source>
        <dbReference type="ARBA" id="ARBA00022448"/>
    </source>
</evidence>
<keyword evidence="5 9" id="KW-0653">Protein transport</keyword>
<dbReference type="HOGENOM" id="CLU_086034_5_0_5"/>
<dbReference type="KEGG" id="pgv:SL003B_2195"/>
<keyword evidence="3 9" id="KW-1003">Cell membrane</keyword>
<dbReference type="InterPro" id="IPR003369">
    <property type="entry name" value="TatA/B/E"/>
</dbReference>
<reference evidence="11 12" key="1">
    <citation type="journal article" date="2011" name="J. Bacteriol.">
        <title>Complete genome sequence of Polymorphum gilvum SL003B-26A1T, a crude oil-degrading bacterium from oil-polluted saline soil.</title>
        <authorList>
            <person name="Li S.G."/>
            <person name="Tang Y.Q."/>
            <person name="Nie Y."/>
            <person name="Cai M."/>
            <person name="Wu X.L."/>
        </authorList>
    </citation>
    <scope>NUCLEOTIDE SEQUENCE [LARGE SCALE GENOMIC DNA]</scope>
    <source>
        <strain evidence="12">LMG 25793 / CGMCC 1.9160 / SL003B-26A1</strain>
    </source>
</reference>
<evidence type="ECO:0000256" key="7">
    <source>
        <dbReference type="ARBA" id="ARBA00023010"/>
    </source>
</evidence>
<name>F2IZ05_POLGS</name>
<keyword evidence="7 9" id="KW-0811">Translocation</keyword>
<sequence length="79" mass="8467">MGISFWQILIIAVIVILLFGRGKISDLMGDVAKGIKSFKKGMAEDDTADASQSQSPKTIDHKPADTVSAQKTEDQSKAS</sequence>
<dbReference type="NCBIfam" id="TIGR01411">
    <property type="entry name" value="tatAE"/>
    <property type="match status" value="1"/>
</dbReference>
<evidence type="ECO:0000256" key="5">
    <source>
        <dbReference type="ARBA" id="ARBA00022927"/>
    </source>
</evidence>
<dbReference type="Proteomes" id="UP000008130">
    <property type="component" value="Chromosome"/>
</dbReference>
<evidence type="ECO:0000313" key="11">
    <source>
        <dbReference type="EMBL" id="ADZ70620.1"/>
    </source>
</evidence>
<accession>F2IZ05</accession>
<gene>
    <name evidence="9 11" type="primary">tatA</name>
    <name evidence="11" type="ordered locus">SL003B_2195</name>
</gene>
<dbReference type="Pfam" id="PF02416">
    <property type="entry name" value="TatA_B_E"/>
    <property type="match status" value="1"/>
</dbReference>
<dbReference type="InterPro" id="IPR006312">
    <property type="entry name" value="TatA/E"/>
</dbReference>
<evidence type="ECO:0000256" key="6">
    <source>
        <dbReference type="ARBA" id="ARBA00022989"/>
    </source>
</evidence>
<dbReference type="GO" id="GO:0043953">
    <property type="term" value="P:protein transport by the Tat complex"/>
    <property type="evidence" value="ECO:0007669"/>
    <property type="project" value="UniProtKB-UniRule"/>
</dbReference>
<keyword evidence="2 9" id="KW-0813">Transport</keyword>
<evidence type="ECO:0000313" key="12">
    <source>
        <dbReference type="Proteomes" id="UP000008130"/>
    </source>
</evidence>
<keyword evidence="9" id="KW-0997">Cell inner membrane</keyword>
<dbReference type="STRING" id="991905.SL003B_2195"/>
<evidence type="ECO:0000256" key="8">
    <source>
        <dbReference type="ARBA" id="ARBA00023136"/>
    </source>
</evidence>
<dbReference type="eggNOG" id="COG1826">
    <property type="taxonomic scope" value="Bacteria"/>
</dbReference>
<keyword evidence="4 9" id="KW-0812">Transmembrane</keyword>
<comment type="subcellular location">
    <subcellularLocation>
        <location evidence="9">Cell inner membrane</location>
        <topology evidence="9">Single-pass membrane protein</topology>
    </subcellularLocation>
    <subcellularLocation>
        <location evidence="1">Cell membrane</location>
        <topology evidence="1">Single-pass membrane protein</topology>
    </subcellularLocation>
</comment>
<comment type="function">
    <text evidence="9">Part of the twin-arginine translocation (Tat) system that transports large folded proteins containing a characteristic twin-arginine motif in their signal peptide across membranes. TatA could form the protein-conducting channel of the Tat system.</text>
</comment>
<protein>
    <recommendedName>
        <fullName evidence="9">Sec-independent protein translocase protein TatA</fullName>
    </recommendedName>
</protein>
<comment type="subunit">
    <text evidence="9">The Tat system comprises two distinct complexes: a TatABC complex, containing multiple copies of TatA, TatB and TatC subunits, and a separate TatA complex, containing only TatA subunits. Substrates initially bind to the TatABC complex, which probably triggers association of the separate TatA complex to form the active translocon.</text>
</comment>
<dbReference type="EMBL" id="CP002568">
    <property type="protein sequence ID" value="ADZ70620.1"/>
    <property type="molecule type" value="Genomic_DNA"/>
</dbReference>
<proteinExistence type="inferred from homology"/>
<evidence type="ECO:0000256" key="10">
    <source>
        <dbReference type="SAM" id="MobiDB-lite"/>
    </source>
</evidence>
<dbReference type="OrthoDB" id="7161179at2"/>
<dbReference type="HAMAP" id="MF_00236">
    <property type="entry name" value="TatA_E"/>
    <property type="match status" value="1"/>
</dbReference>
<dbReference type="NCBIfam" id="NF001940">
    <property type="entry name" value="PRK00720.1"/>
    <property type="match status" value="1"/>
</dbReference>
<dbReference type="GO" id="GO:0008320">
    <property type="term" value="F:protein transmembrane transporter activity"/>
    <property type="evidence" value="ECO:0007669"/>
    <property type="project" value="UniProtKB-UniRule"/>
</dbReference>
<dbReference type="PANTHER" id="PTHR42982:SF1">
    <property type="entry name" value="SEC-INDEPENDENT PROTEIN TRANSLOCASE PROTEIN TATA"/>
    <property type="match status" value="1"/>
</dbReference>
<evidence type="ECO:0000256" key="4">
    <source>
        <dbReference type="ARBA" id="ARBA00022692"/>
    </source>
</evidence>
<evidence type="ECO:0000256" key="9">
    <source>
        <dbReference type="HAMAP-Rule" id="MF_00236"/>
    </source>
</evidence>
<dbReference type="GO" id="GO:0033281">
    <property type="term" value="C:TAT protein transport complex"/>
    <property type="evidence" value="ECO:0007669"/>
    <property type="project" value="UniProtKB-UniRule"/>
</dbReference>
<dbReference type="RefSeq" id="WP_013652938.1">
    <property type="nucleotide sequence ID" value="NC_015259.1"/>
</dbReference>
<dbReference type="Gene3D" id="1.20.5.3310">
    <property type="match status" value="1"/>
</dbReference>
<evidence type="ECO:0000256" key="3">
    <source>
        <dbReference type="ARBA" id="ARBA00022475"/>
    </source>
</evidence>
<keyword evidence="6 9" id="KW-1133">Transmembrane helix</keyword>
<organism evidence="11 12">
    <name type="scientific">Polymorphum gilvum (strain LMG 25793 / CGMCC 1.9160 / SL003B-26A1)</name>
    <dbReference type="NCBI Taxonomy" id="991905"/>
    <lineage>
        <taxon>Bacteria</taxon>
        <taxon>Pseudomonadati</taxon>
        <taxon>Pseudomonadota</taxon>
        <taxon>Alphaproteobacteria</taxon>
        <taxon>Rhodobacterales</taxon>
        <taxon>Paracoccaceae</taxon>
        <taxon>Polymorphum</taxon>
    </lineage>
</organism>
<evidence type="ECO:0000256" key="1">
    <source>
        <dbReference type="ARBA" id="ARBA00004162"/>
    </source>
</evidence>
<dbReference type="PANTHER" id="PTHR42982">
    <property type="entry name" value="SEC-INDEPENDENT PROTEIN TRANSLOCASE PROTEIN TATA"/>
    <property type="match status" value="1"/>
</dbReference>
<dbReference type="AlphaFoldDB" id="F2IZ05"/>
<keyword evidence="8 9" id="KW-0472">Membrane</keyword>
<dbReference type="PATRIC" id="fig|991905.3.peg.2250"/>
<comment type="similarity">
    <text evidence="9">Belongs to the TatA/E family.</text>
</comment>